<organism evidence="2 3">
    <name type="scientific">Micromonospora eburnea</name>
    <dbReference type="NCBI Taxonomy" id="227316"/>
    <lineage>
        <taxon>Bacteria</taxon>
        <taxon>Bacillati</taxon>
        <taxon>Actinomycetota</taxon>
        <taxon>Actinomycetes</taxon>
        <taxon>Micromonosporales</taxon>
        <taxon>Micromonosporaceae</taxon>
        <taxon>Micromonospora</taxon>
    </lineage>
</organism>
<proteinExistence type="predicted"/>
<keyword evidence="1" id="KW-0472">Membrane</keyword>
<keyword evidence="1" id="KW-0812">Transmembrane</keyword>
<feature type="transmembrane region" description="Helical" evidence="1">
    <location>
        <begin position="192"/>
        <end position="212"/>
    </location>
</feature>
<evidence type="ECO:0008006" key="4">
    <source>
        <dbReference type="Google" id="ProtNLM"/>
    </source>
</evidence>
<protein>
    <recommendedName>
        <fullName evidence="4">DUF998 domain-containing protein</fullName>
    </recommendedName>
</protein>
<evidence type="ECO:0000313" key="2">
    <source>
        <dbReference type="EMBL" id="SCL45461.1"/>
    </source>
</evidence>
<dbReference type="EMBL" id="FMHY01000002">
    <property type="protein sequence ID" value="SCL45461.1"/>
    <property type="molecule type" value="Genomic_DNA"/>
</dbReference>
<feature type="transmembrane region" description="Helical" evidence="1">
    <location>
        <begin position="169"/>
        <end position="186"/>
    </location>
</feature>
<reference evidence="3" key="1">
    <citation type="submission" date="2016-06" db="EMBL/GenBank/DDBJ databases">
        <authorList>
            <person name="Varghese N."/>
            <person name="Submissions Spin"/>
        </authorList>
    </citation>
    <scope>NUCLEOTIDE SEQUENCE [LARGE SCALE GENOMIC DNA]</scope>
    <source>
        <strain evidence="3">DSM 44814</strain>
    </source>
</reference>
<dbReference type="RefSeq" id="WP_091114823.1">
    <property type="nucleotide sequence ID" value="NZ_FMHY01000002.1"/>
</dbReference>
<dbReference type="Proteomes" id="UP000199696">
    <property type="component" value="Unassembled WGS sequence"/>
</dbReference>
<sequence>MTSATLTRAGTTRGVPTATLLAGGMAVGPLFLGLSFAQVFTRDGFDLSRQPLSLLSLGDYGWIQVANFVVSGLLALAGAAGLRRALRGGPAGTWGPALVAVFGVGMVAAGVMRADPSMGWPAGAPEGNPETMSWHSAGHGAAAMLAFGALTVAGLVFARRFRRIGERGWSLFSVLCALATIVVMAWPDQDSMSVRLVVASVVIFGWLSAVSVRVRGNLS</sequence>
<accession>A0A1C6TV36</accession>
<dbReference type="InterPro" id="IPR009339">
    <property type="entry name" value="DUF998"/>
</dbReference>
<feature type="transmembrane region" description="Helical" evidence="1">
    <location>
        <begin position="134"/>
        <end position="157"/>
    </location>
</feature>
<keyword evidence="3" id="KW-1185">Reference proteome</keyword>
<gene>
    <name evidence="2" type="ORF">GA0070604_0974</name>
</gene>
<keyword evidence="1" id="KW-1133">Transmembrane helix</keyword>
<dbReference type="OrthoDB" id="8159487at2"/>
<feature type="transmembrane region" description="Helical" evidence="1">
    <location>
        <begin position="94"/>
        <end position="114"/>
    </location>
</feature>
<dbReference type="AlphaFoldDB" id="A0A1C6TV36"/>
<evidence type="ECO:0000256" key="1">
    <source>
        <dbReference type="SAM" id="Phobius"/>
    </source>
</evidence>
<dbReference type="Pfam" id="PF06197">
    <property type="entry name" value="DUF998"/>
    <property type="match status" value="1"/>
</dbReference>
<feature type="transmembrane region" description="Helical" evidence="1">
    <location>
        <begin position="20"/>
        <end position="40"/>
    </location>
</feature>
<feature type="transmembrane region" description="Helical" evidence="1">
    <location>
        <begin position="60"/>
        <end position="82"/>
    </location>
</feature>
<name>A0A1C6TV36_9ACTN</name>
<evidence type="ECO:0000313" key="3">
    <source>
        <dbReference type="Proteomes" id="UP000199696"/>
    </source>
</evidence>
<dbReference type="STRING" id="227316.GA0070604_0974"/>